<feature type="region of interest" description="Disordered" evidence="1">
    <location>
        <begin position="498"/>
        <end position="537"/>
    </location>
</feature>
<name>A0A1I7YGJ1_9BILA</name>
<reference evidence="4" key="1">
    <citation type="submission" date="2016-11" db="UniProtKB">
        <authorList>
            <consortium name="WormBaseParasite"/>
        </authorList>
    </citation>
    <scope>IDENTIFICATION</scope>
</reference>
<accession>A0A1I7YGJ1</accession>
<proteinExistence type="predicted"/>
<evidence type="ECO:0000256" key="1">
    <source>
        <dbReference type="SAM" id="MobiDB-lite"/>
    </source>
</evidence>
<keyword evidence="2" id="KW-0812">Transmembrane</keyword>
<dbReference type="AlphaFoldDB" id="A0A1I7YGJ1"/>
<keyword evidence="3" id="KW-1185">Reference proteome</keyword>
<sequence>MHVQDRRDSGRTEAIKAVEGRFDCHSASLLMVNRGPRVLKPRMLLLVACIFWAFPVMVSSDVKNHEGYPYCNTSNYRADFFHAVSCLGIVRVPMNQPDIETMNKRLDYPLEQLYDNHWEDPCLNVKTFLYDKNGRKLVVLKYDLDGGEMSYWIYDEPDTTYDPVVPFSSIKMWTPLGLRGFRMEDFNKMSDEDKKAQNAICDPELSAFDEERGTFHFFDTVVDLEGIAVTGQELAYPLQNGSCDAEQVHAKRKDSTWNKGSEFLDLTDFEEDAGPDCWNIDTTVKGAAILNQLYDYNVVLSRQSGNDSSQYFAIANGFLPSLSNWKRCACFLRNYRHDLLETYHPQIVPMSEDYLFYIKDNENECPLRNETRTEEEPCTVMTNMTTSSTTTTTATTSTTSSTTTTTIRQLLLLLPQRRPQDLQPPRLRQVPRRPPLERQLILLLLLLPRRRPQVQRRPPPVRQLLLRRPPHQRQVLQRPLQVRYLLLLPRRRPLQRRRLPKPVAQVQRPSRPRQLPLLLPRRPPPHQRQVLRRPPLERQPLLLQPPPVLQRLLQRPPPQVRLVLPRPPPPHQRQVLRRPLQVRYLLLLLRRPPPRPRQVRRLPQPVAKVPRRPPLKRQLFLRRQPPQVRLVLPRPLLQVQQLLLRRALQVQQVRRRPQAAQEESLSSATSPSLDSNSTTPEGSTTISQTTNFTLHSPDTMEPAKYQSNKSRLVSVGILLFALVCAAGCGVLFFLTWRGVIFVNEGAETVG</sequence>
<dbReference type="Proteomes" id="UP000095287">
    <property type="component" value="Unplaced"/>
</dbReference>
<feature type="compositionally biased region" description="Low complexity" evidence="1">
    <location>
        <begin position="655"/>
        <end position="678"/>
    </location>
</feature>
<evidence type="ECO:0000256" key="2">
    <source>
        <dbReference type="SAM" id="Phobius"/>
    </source>
</evidence>
<feature type="compositionally biased region" description="Polar residues" evidence="1">
    <location>
        <begin position="679"/>
        <end position="696"/>
    </location>
</feature>
<keyword evidence="2" id="KW-0472">Membrane</keyword>
<organism evidence="3 4">
    <name type="scientific">Steinernema glaseri</name>
    <dbReference type="NCBI Taxonomy" id="37863"/>
    <lineage>
        <taxon>Eukaryota</taxon>
        <taxon>Metazoa</taxon>
        <taxon>Ecdysozoa</taxon>
        <taxon>Nematoda</taxon>
        <taxon>Chromadorea</taxon>
        <taxon>Rhabditida</taxon>
        <taxon>Tylenchina</taxon>
        <taxon>Panagrolaimomorpha</taxon>
        <taxon>Strongyloidoidea</taxon>
        <taxon>Steinernematidae</taxon>
        <taxon>Steinernema</taxon>
    </lineage>
</organism>
<feature type="compositionally biased region" description="Low complexity" evidence="1">
    <location>
        <begin position="505"/>
        <end position="520"/>
    </location>
</feature>
<protein>
    <submittedName>
        <fullName evidence="4">C-type lectin domain-containing protein</fullName>
    </submittedName>
</protein>
<dbReference type="WBParaSite" id="L893_g15884.t1">
    <property type="protein sequence ID" value="L893_g15884.t1"/>
    <property type="gene ID" value="L893_g15884"/>
</dbReference>
<feature type="transmembrane region" description="Helical" evidence="2">
    <location>
        <begin position="712"/>
        <end position="734"/>
    </location>
</feature>
<feature type="region of interest" description="Disordered" evidence="1">
    <location>
        <begin position="655"/>
        <end position="702"/>
    </location>
</feature>
<evidence type="ECO:0000313" key="3">
    <source>
        <dbReference type="Proteomes" id="UP000095287"/>
    </source>
</evidence>
<keyword evidence="2" id="KW-1133">Transmembrane helix</keyword>
<evidence type="ECO:0000313" key="4">
    <source>
        <dbReference type="WBParaSite" id="L893_g15884.t1"/>
    </source>
</evidence>